<gene>
    <name evidence="1" type="ORF">DF3PA_20117</name>
</gene>
<name>A0A564WCI5_9PROT</name>
<organism evidence="1 2">
    <name type="scientific">Candidatus Defluviicoccus seviourii</name>
    <dbReference type="NCBI Taxonomy" id="2565273"/>
    <lineage>
        <taxon>Bacteria</taxon>
        <taxon>Pseudomonadati</taxon>
        <taxon>Pseudomonadota</taxon>
        <taxon>Alphaproteobacteria</taxon>
        <taxon>Rhodospirillales</taxon>
        <taxon>Rhodospirillaceae</taxon>
        <taxon>Defluviicoccus</taxon>
    </lineage>
</organism>
<evidence type="ECO:0000313" key="2">
    <source>
        <dbReference type="Proteomes" id="UP000326641"/>
    </source>
</evidence>
<protein>
    <submittedName>
        <fullName evidence="1">Uncharacterized protein</fullName>
    </submittedName>
</protein>
<evidence type="ECO:0000313" key="1">
    <source>
        <dbReference type="EMBL" id="VUX46217.1"/>
    </source>
</evidence>
<proteinExistence type="predicted"/>
<accession>A0A564WCI5</accession>
<dbReference type="EMBL" id="UXAT02000012">
    <property type="protein sequence ID" value="VUX46217.1"/>
    <property type="molecule type" value="Genomic_DNA"/>
</dbReference>
<dbReference type="AlphaFoldDB" id="A0A564WCI5"/>
<reference evidence="1" key="1">
    <citation type="submission" date="2018-11" db="EMBL/GenBank/DDBJ databases">
        <authorList>
            <person name="Onetto C."/>
        </authorList>
    </citation>
    <scope>NUCLEOTIDE SEQUENCE [LARGE SCALE GENOMIC DNA]</scope>
</reference>
<dbReference type="Proteomes" id="UP000326641">
    <property type="component" value="Unassembled WGS sequence"/>
</dbReference>
<keyword evidence="2" id="KW-1185">Reference proteome</keyword>
<comment type="caution">
    <text evidence="1">The sequence shown here is derived from an EMBL/GenBank/DDBJ whole genome shotgun (WGS) entry which is preliminary data.</text>
</comment>
<sequence>MQRKRNAGRLAIAQYKDGALAQFGMACRGRIPRIPLRSMTGYSPKSFVGLRYAHLTHAGWCRWRERFEGGRTPRPKSSVGLLLGLVLNRAPAVNTLGIQGT</sequence>